<reference evidence="2 3" key="1">
    <citation type="submission" date="2018-07" db="EMBL/GenBank/DDBJ databases">
        <title>Complete Genome and Methylome Analysis of Deinococcus wulumuqiensis NEB 479.</title>
        <authorList>
            <person name="Fomenkov A."/>
            <person name="Luyten Y."/>
            <person name="Vincze T."/>
            <person name="Anton B.P."/>
            <person name="Clark T."/>
            <person name="Roberts R.J."/>
            <person name="Morgan R.D."/>
        </authorList>
    </citation>
    <scope>NUCLEOTIDE SEQUENCE [LARGE SCALE GENOMIC DNA]</scope>
    <source>
        <strain evidence="2 3">NEB 479</strain>
        <plasmid evidence="3">Plasmid pdrdi</plasmid>
    </source>
</reference>
<protein>
    <submittedName>
        <fullName evidence="2">Uncharacterized protein</fullName>
    </submittedName>
</protein>
<keyword evidence="2" id="KW-0614">Plasmid</keyword>
<proteinExistence type="predicted"/>
<evidence type="ECO:0000256" key="1">
    <source>
        <dbReference type="SAM" id="MobiDB-lite"/>
    </source>
</evidence>
<feature type="compositionally biased region" description="Basic and acidic residues" evidence="1">
    <location>
        <begin position="75"/>
        <end position="86"/>
    </location>
</feature>
<name>A0A345ILM7_9DEIO</name>
<feature type="region of interest" description="Disordered" evidence="1">
    <location>
        <begin position="55"/>
        <end position="98"/>
    </location>
</feature>
<geneLocation type="plasmid" evidence="3">
    <name>pdrdi</name>
</geneLocation>
<dbReference type="AlphaFoldDB" id="A0A345ILM7"/>
<organism evidence="2 3">
    <name type="scientific">Deinococcus wulumuqiensis</name>
    <dbReference type="NCBI Taxonomy" id="980427"/>
    <lineage>
        <taxon>Bacteria</taxon>
        <taxon>Thermotogati</taxon>
        <taxon>Deinococcota</taxon>
        <taxon>Deinococci</taxon>
        <taxon>Deinococcales</taxon>
        <taxon>Deinococcaceae</taxon>
        <taxon>Deinococcus</taxon>
    </lineage>
</organism>
<accession>A0A345ILM7</accession>
<dbReference type="KEGG" id="dwu:DVJ83_15645"/>
<evidence type="ECO:0000313" key="3">
    <source>
        <dbReference type="Proteomes" id="UP000253744"/>
    </source>
</evidence>
<gene>
    <name evidence="2" type="ORF">DVJ83_15645</name>
</gene>
<sequence length="300" mass="32362">MARRRSYPQPRLPYTGIHEFDLRGRSVTGDDGKERFLVHHILRVDITLEHTVGLASPGGHANTEATQAGQVRSTRLPDADARRSRLDSSSAAGVGKATARLPALPSQFSSTRPVRVSTPVTVTGQAKQAGGPIISPPTPVGTFTTDPGNQSDSRARRGTLAVSTPDRAAPIQADFTAIRRVISLLAGKGCYTMERPSPATFPGSAEPALIVEVERQGSRSYLVERERIGGRSSGPLIVASLQGCRHASDDELEALLKLRSGSRTWPQSDPAGLWRLARVNHAYTSDETFRDAILKRLCSR</sequence>
<feature type="compositionally biased region" description="Polar residues" evidence="1">
    <location>
        <begin position="63"/>
        <end position="73"/>
    </location>
</feature>
<dbReference type="EMBL" id="CP031163">
    <property type="protein sequence ID" value="AXH00600.1"/>
    <property type="molecule type" value="Genomic_DNA"/>
</dbReference>
<evidence type="ECO:0000313" key="2">
    <source>
        <dbReference type="EMBL" id="AXH00600.1"/>
    </source>
</evidence>
<dbReference type="Proteomes" id="UP000253744">
    <property type="component" value="Plasmid pDrdI"/>
</dbReference>